<dbReference type="SUPFAM" id="SSF54001">
    <property type="entry name" value="Cysteine proteinases"/>
    <property type="match status" value="1"/>
</dbReference>
<evidence type="ECO:0000256" key="6">
    <source>
        <dbReference type="SAM" id="MobiDB-lite"/>
    </source>
</evidence>
<dbReference type="PANTHER" id="PTHR10183">
    <property type="entry name" value="CALPAIN"/>
    <property type="match status" value="1"/>
</dbReference>
<dbReference type="PROSITE" id="PS50203">
    <property type="entry name" value="CALPAIN_CAT"/>
    <property type="match status" value="1"/>
</dbReference>
<dbReference type="SMART" id="SM00230">
    <property type="entry name" value="CysPc"/>
    <property type="match status" value="1"/>
</dbReference>
<protein>
    <submittedName>
        <fullName evidence="8">C2 family cysteine protease</fullName>
    </submittedName>
</protein>
<comment type="caution">
    <text evidence="8">The sequence shown here is derived from an EMBL/GenBank/DDBJ whole genome shotgun (WGS) entry which is preliminary data.</text>
</comment>
<dbReference type="RefSeq" id="WP_260103553.1">
    <property type="nucleotide sequence ID" value="NZ_JALXSQ010000001.1"/>
</dbReference>
<organism evidence="8 9">
    <name type="scientific">Pseudoclavibacter albus</name>
    <dbReference type="NCBI Taxonomy" id="272241"/>
    <lineage>
        <taxon>Bacteria</taxon>
        <taxon>Bacillati</taxon>
        <taxon>Actinomycetota</taxon>
        <taxon>Actinomycetes</taxon>
        <taxon>Micrococcales</taxon>
        <taxon>Microbacteriaceae</taxon>
        <taxon>Pseudoclavibacter</taxon>
    </lineage>
</organism>
<evidence type="ECO:0000256" key="1">
    <source>
        <dbReference type="ARBA" id="ARBA00007623"/>
    </source>
</evidence>
<evidence type="ECO:0000313" key="8">
    <source>
        <dbReference type="EMBL" id="MCT2041759.1"/>
    </source>
</evidence>
<reference evidence="8 9" key="1">
    <citation type="submission" date="2022-04" db="EMBL/GenBank/DDBJ databases">
        <title>Human microbiome associated bacterial genomes.</title>
        <authorList>
            <person name="Sandstrom S."/>
            <person name="Salamzade R."/>
            <person name="Kalan L.R."/>
        </authorList>
    </citation>
    <scope>NUCLEOTIDE SEQUENCE [LARGE SCALE GENOMIC DNA]</scope>
    <source>
        <strain evidence="9">p3-SID1799</strain>
    </source>
</reference>
<feature type="region of interest" description="Disordered" evidence="6">
    <location>
        <begin position="37"/>
        <end position="112"/>
    </location>
</feature>
<dbReference type="InterPro" id="IPR000169">
    <property type="entry name" value="Pept_cys_AS"/>
</dbReference>
<comment type="similarity">
    <text evidence="1">Belongs to the peptidase C2 family.</text>
</comment>
<dbReference type="PROSITE" id="PS00139">
    <property type="entry name" value="THIOL_PROTEASE_CYS"/>
    <property type="match status" value="1"/>
</dbReference>
<dbReference type="PRINTS" id="PR00704">
    <property type="entry name" value="CALPAIN"/>
</dbReference>
<feature type="active site" evidence="5">
    <location>
        <position position="297"/>
    </location>
</feature>
<keyword evidence="9" id="KW-1185">Reference proteome</keyword>
<evidence type="ECO:0000259" key="7">
    <source>
        <dbReference type="PROSITE" id="PS50203"/>
    </source>
</evidence>
<dbReference type="PANTHER" id="PTHR10183:SF379">
    <property type="entry name" value="CALPAIN-5"/>
    <property type="match status" value="1"/>
</dbReference>
<evidence type="ECO:0000256" key="5">
    <source>
        <dbReference type="PROSITE-ProRule" id="PRU00239"/>
    </source>
</evidence>
<sequence length="336" mass="36696">MWFGVDATLFKDVTTPAMANSLNQLAALIDERSDDLVRQADEQDECSSNSTSGGSFTDSGDGVPGDEVAAFPWDKKKDEMPHVSTDSDKWHEDRDAPVDLDTTPYDEGQGRDLSPVESIRQHAIGDCWLLAALGAIAEQDPNWPEDHITYDALTNTYKVTLYDKNGQPYEVTVENSFLKEGNGVTGPNSQPNWASIYEKALAQDRGGSYSDIDGGHSEDAMQAITGRKADKLSLDPWFSDRPSLDDLDQRLSNGQALTAGSEHTRFFDEKTDPNVVNGHAYVITDVDPQNGTVTLANPWGPDGGPGKDGNHKDGSITMSADDFYRNFDDVQAVQVN</sequence>
<evidence type="ECO:0000256" key="3">
    <source>
        <dbReference type="ARBA" id="ARBA00022801"/>
    </source>
</evidence>
<feature type="compositionally biased region" description="Basic and acidic residues" evidence="6">
    <location>
        <begin position="73"/>
        <end position="97"/>
    </location>
</feature>
<name>A0ABT2HTV2_9MICO</name>
<feature type="region of interest" description="Disordered" evidence="6">
    <location>
        <begin position="299"/>
        <end position="318"/>
    </location>
</feature>
<feature type="compositionally biased region" description="Low complexity" evidence="6">
    <location>
        <begin position="47"/>
        <end position="61"/>
    </location>
</feature>
<evidence type="ECO:0000256" key="2">
    <source>
        <dbReference type="ARBA" id="ARBA00022670"/>
    </source>
</evidence>
<dbReference type="Proteomes" id="UP001525379">
    <property type="component" value="Unassembled WGS sequence"/>
</dbReference>
<dbReference type="InterPro" id="IPR022684">
    <property type="entry name" value="Calpain_cysteine_protease"/>
</dbReference>
<dbReference type="GO" id="GO:0006508">
    <property type="term" value="P:proteolysis"/>
    <property type="evidence" value="ECO:0007669"/>
    <property type="project" value="UniProtKB-KW"/>
</dbReference>
<keyword evidence="3 5" id="KW-0378">Hydrolase</keyword>
<gene>
    <name evidence="8" type="ORF">M3D15_00150</name>
</gene>
<accession>A0ABT2HTV2</accession>
<keyword evidence="4 5" id="KW-0788">Thiol protease</keyword>
<evidence type="ECO:0000256" key="4">
    <source>
        <dbReference type="ARBA" id="ARBA00022807"/>
    </source>
</evidence>
<dbReference type="InterPro" id="IPR038765">
    <property type="entry name" value="Papain-like_cys_pep_sf"/>
</dbReference>
<evidence type="ECO:0000313" key="9">
    <source>
        <dbReference type="Proteomes" id="UP001525379"/>
    </source>
</evidence>
<dbReference type="InterPro" id="IPR001300">
    <property type="entry name" value="Peptidase_C2_calpain_cat"/>
</dbReference>
<feature type="active site" evidence="5">
    <location>
        <position position="279"/>
    </location>
</feature>
<dbReference type="Pfam" id="PF00648">
    <property type="entry name" value="Peptidase_C2"/>
    <property type="match status" value="1"/>
</dbReference>
<dbReference type="GO" id="GO:0008233">
    <property type="term" value="F:peptidase activity"/>
    <property type="evidence" value="ECO:0007669"/>
    <property type="project" value="UniProtKB-KW"/>
</dbReference>
<keyword evidence="2 5" id="KW-0645">Protease</keyword>
<dbReference type="Gene3D" id="3.90.70.10">
    <property type="entry name" value="Cysteine proteinases"/>
    <property type="match status" value="1"/>
</dbReference>
<dbReference type="EMBL" id="JALXSQ010000001">
    <property type="protein sequence ID" value="MCT2041759.1"/>
    <property type="molecule type" value="Genomic_DNA"/>
</dbReference>
<feature type="domain" description="Calpain catalytic" evidence="7">
    <location>
        <begin position="118"/>
        <end position="336"/>
    </location>
</feature>
<feature type="active site" evidence="5">
    <location>
        <position position="127"/>
    </location>
</feature>
<proteinExistence type="inferred from homology"/>